<dbReference type="AlphaFoldDB" id="A0A9Q9HKA6"/>
<protein>
    <submittedName>
        <fullName evidence="1">Uncharacterized protein</fullName>
    </submittedName>
</protein>
<dbReference type="SUPFAM" id="SSF82171">
    <property type="entry name" value="DPP6 N-terminal domain-like"/>
    <property type="match status" value="1"/>
</dbReference>
<reference evidence="1" key="1">
    <citation type="submission" date="2021-08" db="EMBL/GenBank/DDBJ databases">
        <authorList>
            <person name="Nwanade C."/>
            <person name="Wang M."/>
            <person name="Masoudi A."/>
            <person name="Yu Z."/>
            <person name="Liu J."/>
        </authorList>
    </citation>
    <scope>NUCLEOTIDE SEQUENCE</scope>
    <source>
        <strain evidence="1">S122</strain>
    </source>
</reference>
<dbReference type="RefSeq" id="WP_259971807.1">
    <property type="nucleotide sequence ID" value="NZ_CP081070.1"/>
</dbReference>
<organism evidence="1 2">
    <name type="scientific">Leisingera caerulea</name>
    <name type="common">Phaeobacter caeruleus</name>
    <dbReference type="NCBI Taxonomy" id="506591"/>
    <lineage>
        <taxon>Bacteria</taxon>
        <taxon>Pseudomonadati</taxon>
        <taxon>Pseudomonadota</taxon>
        <taxon>Alphaproteobacteria</taxon>
        <taxon>Rhodobacterales</taxon>
        <taxon>Roseobacteraceae</taxon>
        <taxon>Leisingera</taxon>
    </lineage>
</organism>
<evidence type="ECO:0000313" key="2">
    <source>
        <dbReference type="Proteomes" id="UP001058713"/>
    </source>
</evidence>
<accession>A0A9Q9HKA6</accession>
<evidence type="ECO:0000313" key="1">
    <source>
        <dbReference type="EMBL" id="UWQ54529.1"/>
    </source>
</evidence>
<gene>
    <name evidence="1" type="ORF">K3721_03055</name>
</gene>
<dbReference type="EMBL" id="CP081070">
    <property type="protein sequence ID" value="UWQ54529.1"/>
    <property type="molecule type" value="Genomic_DNA"/>
</dbReference>
<sequence>MDEPRRELHLFFAVENSSAVVLYRARNSLYRLISWDTNGDKFVLGQWVKTRVFENACALSPDGKYFIYSAMQRGTPDVFTALSIVPFFTALAFRTGLLDLEAGGYFLDRETLTFHHTMSDAGVFDLNCGLKQDTRRQNWFHSMNRKYSGISYEAQTALRDEVEQKRGKIPSLLDCYACDGAKLYRKTTEGLTLLLDCSSMQFEAIKAPYVGCSTISSEQ</sequence>
<name>A0A9Q9HKA6_LEICA</name>
<proteinExistence type="predicted"/>
<dbReference type="KEGG" id="lcae:K3721_03055"/>
<dbReference type="Proteomes" id="UP001058713">
    <property type="component" value="Chromosome"/>
</dbReference>